<proteinExistence type="predicted"/>
<gene>
    <name evidence="1" type="ORF">METZ01_LOCUS243903</name>
</gene>
<feature type="non-terminal residue" evidence="1">
    <location>
        <position position="1"/>
    </location>
</feature>
<dbReference type="AlphaFoldDB" id="A0A382HV45"/>
<reference evidence="1" key="1">
    <citation type="submission" date="2018-05" db="EMBL/GenBank/DDBJ databases">
        <authorList>
            <person name="Lanie J.A."/>
            <person name="Ng W.-L."/>
            <person name="Kazmierczak K.M."/>
            <person name="Andrzejewski T.M."/>
            <person name="Davidsen T.M."/>
            <person name="Wayne K.J."/>
            <person name="Tettelin H."/>
            <person name="Glass J.I."/>
            <person name="Rusch D."/>
            <person name="Podicherti R."/>
            <person name="Tsui H.-C.T."/>
            <person name="Winkler M.E."/>
        </authorList>
    </citation>
    <scope>NUCLEOTIDE SEQUENCE</scope>
</reference>
<sequence length="459" mass="49003">PTLNSAAGALAAGDAYVRLATAGSGLDVSLSSYNSTSGLFTNVEAPISTTDDLAQAANNDLGDVYTRYNTAANGFGFWELRRHSGATTTVITSGAVPSTSSITADFTVEGTQFTPSGVTLDALITSLQASAALNTANVSIEKIGTNKVRFTKTDGLELNIVFTSGKAAVGFTDDDNVVSVWEALSYQASETQITGTIAEGTYWFSASLNIEVMKNVNNGGNMEWQKYAWSEDTDSLAPSECQIVTGAPTKRKDGTSALVAGDIWVDGDDTKYPVTYRWSGSAWVKLDNADQSSTAGLVFSHYSHDAPYDSDGVANSRTAHASAANPDLYPEDILMINMDYSTWNVKKYTSGKWEWASGVNTDGSGKFGGDAQRHMVVEAMQSAVSSNDGIRSEAVYFNLISAPGYFELMDEMITLNKDKKEIAFVIGDCPMSLKSDSTSMKAWGTSNVPAETYAAIYYP</sequence>
<name>A0A382HV45_9ZZZZ</name>
<feature type="non-terminal residue" evidence="1">
    <location>
        <position position="459"/>
    </location>
</feature>
<evidence type="ECO:0000313" key="1">
    <source>
        <dbReference type="EMBL" id="SVB91049.1"/>
    </source>
</evidence>
<protein>
    <submittedName>
        <fullName evidence="1">Uncharacterized protein</fullName>
    </submittedName>
</protein>
<dbReference type="EMBL" id="UINC01063424">
    <property type="protein sequence ID" value="SVB91049.1"/>
    <property type="molecule type" value="Genomic_DNA"/>
</dbReference>
<accession>A0A382HV45</accession>
<organism evidence="1">
    <name type="scientific">marine metagenome</name>
    <dbReference type="NCBI Taxonomy" id="408172"/>
    <lineage>
        <taxon>unclassified sequences</taxon>
        <taxon>metagenomes</taxon>
        <taxon>ecological metagenomes</taxon>
    </lineage>
</organism>